<evidence type="ECO:0000313" key="16">
    <source>
        <dbReference type="EMBL" id="KAK5951993.1"/>
    </source>
</evidence>
<keyword evidence="5" id="KW-1003">Cell membrane</keyword>
<sequence length="298" mass="32487">MDHSNPTLDQDSVIEHLIGALPAIKNHGLAVVAGVYSGGSGYWGRFIAELGALERVLEVHGCSNIAVVNVGNNDLAAVSQHSSANSVTGEALWNEKNQTADILIRQMNLVRRMLRHHGCCDVPVTHTESAAEWSDVQQYVVQLIESCDSFVMLEDQPYWNIGDTTNMSGAYESFRYRAGEVFGITKQLQRDVWLAATGWPRADADVPYRNTNNLANAKNAQDYFNKVGCQVLGGKGSGFYHSDWLADGTLRTPKEADFSIFNATGEPADNMDLSCSGWQANAETPDWLPQFAGGSGSL</sequence>
<evidence type="ECO:0000256" key="5">
    <source>
        <dbReference type="ARBA" id="ARBA00022475"/>
    </source>
</evidence>
<evidence type="ECO:0000256" key="3">
    <source>
        <dbReference type="ARBA" id="ARBA00008773"/>
    </source>
</evidence>
<keyword evidence="6" id="KW-0378">Hydrolase</keyword>
<keyword evidence="7" id="KW-0812">Transmembrane</keyword>
<keyword evidence="7" id="KW-0735">Signal-anchor</keyword>
<comment type="caution">
    <text evidence="16">The sequence shown here is derived from an EMBL/GenBank/DDBJ whole genome shotgun (WGS) entry which is preliminary data.</text>
</comment>
<dbReference type="AlphaFoldDB" id="A0AAN8ECG2"/>
<protein>
    <recommendedName>
        <fullName evidence="4">glucan endo-1,3-beta-D-glucosidase</fullName>
        <ecNumber evidence="4">3.2.1.39</ecNumber>
    </recommendedName>
    <alternativeName>
        <fullName evidence="15">Endo-1,3-beta-glucanase btgC</fullName>
    </alternativeName>
    <alternativeName>
        <fullName evidence="14">Laminarinase btgC</fullName>
    </alternativeName>
</protein>
<reference evidence="16 17" key="1">
    <citation type="submission" date="2022-12" db="EMBL/GenBank/DDBJ databases">
        <title>Genomic features and morphological characterization of a novel Knufia sp. strain isolated from spacecraft assembly facility.</title>
        <authorList>
            <person name="Teixeira M."/>
            <person name="Chander A.M."/>
            <person name="Stajich J.E."/>
            <person name="Venkateswaran K."/>
        </authorList>
    </citation>
    <scope>NUCLEOTIDE SEQUENCE [LARGE SCALE GENOMIC DNA]</scope>
    <source>
        <strain evidence="16 17">FJI-L2-BK-P2</strain>
    </source>
</reference>
<dbReference type="GO" id="GO:0005886">
    <property type="term" value="C:plasma membrane"/>
    <property type="evidence" value="ECO:0007669"/>
    <property type="project" value="UniProtKB-SubCell"/>
</dbReference>
<comment type="function">
    <text evidence="13">Glucanases play a role in cell expansion during growth, in cell-cell fusion during mating, and in spore release during sporulation. This enzyme may be involved in beta-glucan degradation. Active on laminarin and lichenan.</text>
</comment>
<dbReference type="GO" id="GO:0042973">
    <property type="term" value="F:glucan endo-1,3-beta-D-glucosidase activity"/>
    <property type="evidence" value="ECO:0007669"/>
    <property type="project" value="UniProtKB-EC"/>
</dbReference>
<comment type="subcellular location">
    <subcellularLocation>
        <location evidence="2">Cell membrane</location>
        <topology evidence="2">Single-pass type II membrane protein</topology>
    </subcellularLocation>
</comment>
<evidence type="ECO:0000256" key="14">
    <source>
        <dbReference type="ARBA" id="ARBA00042373"/>
    </source>
</evidence>
<name>A0AAN8ECG2_9EURO</name>
<evidence type="ECO:0000256" key="8">
    <source>
        <dbReference type="ARBA" id="ARBA00023136"/>
    </source>
</evidence>
<dbReference type="Proteomes" id="UP001316803">
    <property type="component" value="Unassembled WGS sequence"/>
</dbReference>
<dbReference type="PANTHER" id="PTHR16631:SF17">
    <property type="entry name" value="GLUCAN ENDO-1,3-BETA-GLUCOSIDASE BTGC"/>
    <property type="match status" value="1"/>
</dbReference>
<keyword evidence="10" id="KW-0119">Carbohydrate metabolism</keyword>
<dbReference type="SUPFAM" id="SSF51445">
    <property type="entry name" value="(Trans)glycosidases"/>
    <property type="match status" value="1"/>
</dbReference>
<comment type="similarity">
    <text evidence="3">Belongs to the glycosyl hydrolase 17 family.</text>
</comment>
<keyword evidence="9" id="KW-0325">Glycoprotein</keyword>
<evidence type="ECO:0000256" key="4">
    <source>
        <dbReference type="ARBA" id="ARBA00012780"/>
    </source>
</evidence>
<evidence type="ECO:0000256" key="15">
    <source>
        <dbReference type="ARBA" id="ARBA00043078"/>
    </source>
</evidence>
<organism evidence="16 17">
    <name type="scientific">Knufia fluminis</name>
    <dbReference type="NCBI Taxonomy" id="191047"/>
    <lineage>
        <taxon>Eukaryota</taxon>
        <taxon>Fungi</taxon>
        <taxon>Dikarya</taxon>
        <taxon>Ascomycota</taxon>
        <taxon>Pezizomycotina</taxon>
        <taxon>Eurotiomycetes</taxon>
        <taxon>Chaetothyriomycetidae</taxon>
        <taxon>Chaetothyriales</taxon>
        <taxon>Trichomeriaceae</taxon>
        <taxon>Knufia</taxon>
    </lineage>
</organism>
<dbReference type="EMBL" id="JAKLMC020000017">
    <property type="protein sequence ID" value="KAK5951993.1"/>
    <property type="molecule type" value="Genomic_DNA"/>
</dbReference>
<comment type="catalytic activity">
    <reaction evidence="1">
        <text>Hydrolysis of (1-&gt;3)-beta-D-glucosidic linkages in (1-&gt;3)-beta-D-glucans.</text>
        <dbReference type="EC" id="3.2.1.39"/>
    </reaction>
</comment>
<keyword evidence="11" id="KW-0961">Cell wall biogenesis/degradation</keyword>
<dbReference type="InterPro" id="IPR017853">
    <property type="entry name" value="GH"/>
</dbReference>
<gene>
    <name evidence="16" type="ORF">OHC33_006879</name>
</gene>
<evidence type="ECO:0000256" key="2">
    <source>
        <dbReference type="ARBA" id="ARBA00004401"/>
    </source>
</evidence>
<evidence type="ECO:0000256" key="13">
    <source>
        <dbReference type="ARBA" id="ARBA00037649"/>
    </source>
</evidence>
<keyword evidence="17" id="KW-1185">Reference proteome</keyword>
<dbReference type="GO" id="GO:0000272">
    <property type="term" value="P:polysaccharide catabolic process"/>
    <property type="evidence" value="ECO:0007669"/>
    <property type="project" value="UniProtKB-KW"/>
</dbReference>
<evidence type="ECO:0000256" key="1">
    <source>
        <dbReference type="ARBA" id="ARBA00000382"/>
    </source>
</evidence>
<keyword evidence="12" id="KW-0624">Polysaccharide degradation</keyword>
<proteinExistence type="inferred from homology"/>
<evidence type="ECO:0000256" key="6">
    <source>
        <dbReference type="ARBA" id="ARBA00022801"/>
    </source>
</evidence>
<evidence type="ECO:0000256" key="9">
    <source>
        <dbReference type="ARBA" id="ARBA00023180"/>
    </source>
</evidence>
<evidence type="ECO:0000313" key="17">
    <source>
        <dbReference type="Proteomes" id="UP001316803"/>
    </source>
</evidence>
<dbReference type="EC" id="3.2.1.39" evidence="4"/>
<evidence type="ECO:0000256" key="11">
    <source>
        <dbReference type="ARBA" id="ARBA00023316"/>
    </source>
</evidence>
<keyword evidence="8" id="KW-0472">Membrane</keyword>
<evidence type="ECO:0000256" key="12">
    <source>
        <dbReference type="ARBA" id="ARBA00023326"/>
    </source>
</evidence>
<dbReference type="InterPro" id="IPR050732">
    <property type="entry name" value="Beta-glucan_modifiers"/>
</dbReference>
<evidence type="ECO:0000256" key="7">
    <source>
        <dbReference type="ARBA" id="ARBA00022968"/>
    </source>
</evidence>
<dbReference type="GO" id="GO:0071555">
    <property type="term" value="P:cell wall organization"/>
    <property type="evidence" value="ECO:0007669"/>
    <property type="project" value="UniProtKB-KW"/>
</dbReference>
<dbReference type="PANTHER" id="PTHR16631">
    <property type="entry name" value="GLUCAN 1,3-BETA-GLUCOSIDASE"/>
    <property type="match status" value="1"/>
</dbReference>
<accession>A0AAN8ECG2</accession>
<evidence type="ECO:0000256" key="10">
    <source>
        <dbReference type="ARBA" id="ARBA00023277"/>
    </source>
</evidence>